<proteinExistence type="predicted"/>
<protein>
    <submittedName>
        <fullName evidence="2">Uncharacterized protein</fullName>
    </submittedName>
</protein>
<keyword evidence="3" id="KW-1185">Reference proteome</keyword>
<evidence type="ECO:0000313" key="2">
    <source>
        <dbReference type="EMBL" id="GID71062.1"/>
    </source>
</evidence>
<sequence length="61" mass="6465">MIACSSREAGDGSKTETGPQVVEQIHRHLGDAPSPNQTTVDKTVKPKRTTGDLPGTDLTAY</sequence>
<reference evidence="2" key="1">
    <citation type="submission" date="2021-01" db="EMBL/GenBank/DDBJ databases">
        <title>Whole genome shotgun sequence of Actinoplanes cyaneus NBRC 14990.</title>
        <authorList>
            <person name="Komaki H."/>
            <person name="Tamura T."/>
        </authorList>
    </citation>
    <scope>NUCLEOTIDE SEQUENCE</scope>
    <source>
        <strain evidence="2">NBRC 14990</strain>
    </source>
</reference>
<evidence type="ECO:0000313" key="3">
    <source>
        <dbReference type="Proteomes" id="UP000619479"/>
    </source>
</evidence>
<dbReference type="Proteomes" id="UP000619479">
    <property type="component" value="Unassembled WGS sequence"/>
</dbReference>
<evidence type="ECO:0000256" key="1">
    <source>
        <dbReference type="SAM" id="MobiDB-lite"/>
    </source>
</evidence>
<accession>A0A919M9P1</accession>
<feature type="region of interest" description="Disordered" evidence="1">
    <location>
        <begin position="27"/>
        <end position="61"/>
    </location>
</feature>
<feature type="region of interest" description="Disordered" evidence="1">
    <location>
        <begin position="1"/>
        <end position="20"/>
    </location>
</feature>
<dbReference type="AlphaFoldDB" id="A0A919M9P1"/>
<comment type="caution">
    <text evidence="2">The sequence shown here is derived from an EMBL/GenBank/DDBJ whole genome shotgun (WGS) entry which is preliminary data.</text>
</comment>
<organism evidence="2 3">
    <name type="scientific">Actinoplanes cyaneus</name>
    <dbReference type="NCBI Taxonomy" id="52696"/>
    <lineage>
        <taxon>Bacteria</taxon>
        <taxon>Bacillati</taxon>
        <taxon>Actinomycetota</taxon>
        <taxon>Actinomycetes</taxon>
        <taxon>Micromonosporales</taxon>
        <taxon>Micromonosporaceae</taxon>
        <taxon>Actinoplanes</taxon>
    </lineage>
</organism>
<dbReference type="EMBL" id="BOMH01000095">
    <property type="protein sequence ID" value="GID71062.1"/>
    <property type="molecule type" value="Genomic_DNA"/>
</dbReference>
<gene>
    <name evidence="2" type="ORF">Acy02nite_89430</name>
</gene>
<name>A0A919M9P1_9ACTN</name>